<feature type="transmembrane region" description="Helical" evidence="13">
    <location>
        <begin position="275"/>
        <end position="298"/>
    </location>
</feature>
<dbReference type="Pfam" id="PF18075">
    <property type="entry name" value="FtsX_ECD"/>
    <property type="match status" value="1"/>
</dbReference>
<evidence type="ECO:0000256" key="5">
    <source>
        <dbReference type="ARBA" id="ARBA00021907"/>
    </source>
</evidence>
<evidence type="ECO:0000256" key="12">
    <source>
        <dbReference type="PIRNR" id="PIRNR003097"/>
    </source>
</evidence>
<organism evidence="16 17">
    <name type="scientific">Tersicoccus phoenicis</name>
    <dbReference type="NCBI Taxonomy" id="554083"/>
    <lineage>
        <taxon>Bacteria</taxon>
        <taxon>Bacillati</taxon>
        <taxon>Actinomycetota</taxon>
        <taxon>Actinomycetes</taxon>
        <taxon>Micrococcales</taxon>
        <taxon>Micrococcaceae</taxon>
        <taxon>Tersicoccus</taxon>
    </lineage>
</organism>
<keyword evidence="7 12" id="KW-0132">Cell division</keyword>
<evidence type="ECO:0000256" key="13">
    <source>
        <dbReference type="SAM" id="Phobius"/>
    </source>
</evidence>
<dbReference type="PANTHER" id="PTHR47755">
    <property type="entry name" value="CELL DIVISION PROTEIN FTSX"/>
    <property type="match status" value="1"/>
</dbReference>
<dbReference type="OrthoDB" id="9812531at2"/>
<gene>
    <name evidence="16" type="ORF">BKD30_04175</name>
</gene>
<feature type="transmembrane region" description="Helical" evidence="13">
    <location>
        <begin position="21"/>
        <end position="45"/>
    </location>
</feature>
<dbReference type="AlphaFoldDB" id="A0A1R1LHS1"/>
<evidence type="ECO:0000256" key="1">
    <source>
        <dbReference type="ARBA" id="ARBA00003552"/>
    </source>
</evidence>
<evidence type="ECO:0000256" key="10">
    <source>
        <dbReference type="ARBA" id="ARBA00023136"/>
    </source>
</evidence>
<evidence type="ECO:0000256" key="8">
    <source>
        <dbReference type="ARBA" id="ARBA00022692"/>
    </source>
</evidence>
<evidence type="ECO:0000313" key="17">
    <source>
        <dbReference type="Proteomes" id="UP000187085"/>
    </source>
</evidence>
<dbReference type="EMBL" id="MRDE01000017">
    <property type="protein sequence ID" value="OMH27088.1"/>
    <property type="molecule type" value="Genomic_DNA"/>
</dbReference>
<accession>A0A1R1LHS1</accession>
<keyword evidence="9 13" id="KW-1133">Transmembrane helix</keyword>
<evidence type="ECO:0000256" key="3">
    <source>
        <dbReference type="ARBA" id="ARBA00007379"/>
    </source>
</evidence>
<dbReference type="NCBIfam" id="NF038346">
    <property type="entry name" value="FtsX_actino"/>
    <property type="match status" value="1"/>
</dbReference>
<protein>
    <recommendedName>
        <fullName evidence="5 12">Cell division protein FtsX</fullName>
    </recommendedName>
</protein>
<keyword evidence="11 12" id="KW-0131">Cell cycle</keyword>
<dbReference type="InterPro" id="IPR040690">
    <property type="entry name" value="FtsX_ECD"/>
</dbReference>
<keyword evidence="8 13" id="KW-0812">Transmembrane</keyword>
<evidence type="ECO:0000256" key="2">
    <source>
        <dbReference type="ARBA" id="ARBA00004651"/>
    </source>
</evidence>
<evidence type="ECO:0000259" key="15">
    <source>
        <dbReference type="Pfam" id="PF18075"/>
    </source>
</evidence>
<reference evidence="16 17" key="1">
    <citation type="submission" date="2016-12" db="EMBL/GenBank/DDBJ databases">
        <title>Draft genome of Tersicoccus phoenicis 1P05MA.</title>
        <authorList>
            <person name="Nakajima Y."/>
            <person name="Yoshizawa S."/>
            <person name="Nakamura K."/>
            <person name="Ogura Y."/>
            <person name="Hayashi T."/>
            <person name="Kogure K."/>
        </authorList>
    </citation>
    <scope>NUCLEOTIDE SEQUENCE [LARGE SCALE GENOMIC DNA]</scope>
    <source>
        <strain evidence="16 17">1p05MA</strain>
    </source>
</reference>
<evidence type="ECO:0000256" key="9">
    <source>
        <dbReference type="ARBA" id="ARBA00022989"/>
    </source>
</evidence>
<feature type="domain" description="FtsX extracellular" evidence="15">
    <location>
        <begin position="56"/>
        <end position="161"/>
    </location>
</feature>
<dbReference type="STRING" id="554083.BKD30_04175"/>
<dbReference type="GO" id="GO:0051301">
    <property type="term" value="P:cell division"/>
    <property type="evidence" value="ECO:0007669"/>
    <property type="project" value="UniProtKB-KW"/>
</dbReference>
<comment type="subunit">
    <text evidence="4">Forms a membrane-associated complex with FtsE.</text>
</comment>
<dbReference type="PIRSF" id="PIRSF003097">
    <property type="entry name" value="FtsX"/>
    <property type="match status" value="1"/>
</dbReference>
<sequence length="304" mass="33051">MRAAFVLGEIGHGLRRNLTMVISIVLVTFVSLTFVGAAALLQLQINQMKGYWYDKVEVSVFLCQQGSVSPSCASGAVTTQQREAITAQLRSPSFAPYIASAQFESSDEAFTRFRDQFRNSPIVDSVTADQLPSSFRIQLKDPTTFGVIQEGFSSTPGVDTVNDQRELLEPLFSKLNQASVFALGTAAVMIVCAVLLIATTIRLSAFSRRRETSIMRLVGASRSVIQLPFVLEGIIAATIGALLASAALWIFTRFYVEDYLSRESQDLAFISAADALLVAPALILFGIVLAGTCSALTLRRYLKV</sequence>
<dbReference type="PANTHER" id="PTHR47755:SF1">
    <property type="entry name" value="CELL DIVISION PROTEIN FTSX"/>
    <property type="match status" value="1"/>
</dbReference>
<name>A0A1R1LHS1_9MICC</name>
<feature type="transmembrane region" description="Helical" evidence="13">
    <location>
        <begin position="224"/>
        <end position="255"/>
    </location>
</feature>
<dbReference type="Pfam" id="PF02687">
    <property type="entry name" value="FtsX"/>
    <property type="match status" value="1"/>
</dbReference>
<dbReference type="Gene3D" id="3.30.70.3040">
    <property type="match status" value="1"/>
</dbReference>
<evidence type="ECO:0000256" key="7">
    <source>
        <dbReference type="ARBA" id="ARBA00022618"/>
    </source>
</evidence>
<dbReference type="InterPro" id="IPR047929">
    <property type="entry name" value="FtsX_actino"/>
</dbReference>
<comment type="similarity">
    <text evidence="3 12">Belongs to the ABC-4 integral membrane protein family. FtsX subfamily.</text>
</comment>
<comment type="function">
    <text evidence="1">Part of the ABC transporter FtsEX involved in cellular division.</text>
</comment>
<keyword evidence="17" id="KW-1185">Reference proteome</keyword>
<dbReference type="InterPro" id="IPR003838">
    <property type="entry name" value="ABC3_permease_C"/>
</dbReference>
<dbReference type="InterPro" id="IPR004513">
    <property type="entry name" value="FtsX"/>
</dbReference>
<dbReference type="Proteomes" id="UP000187085">
    <property type="component" value="Unassembled WGS sequence"/>
</dbReference>
<evidence type="ECO:0000256" key="11">
    <source>
        <dbReference type="ARBA" id="ARBA00023306"/>
    </source>
</evidence>
<evidence type="ECO:0000313" key="16">
    <source>
        <dbReference type="EMBL" id="OMH27088.1"/>
    </source>
</evidence>
<dbReference type="RefSeq" id="WP_076702448.1">
    <property type="nucleotide sequence ID" value="NZ_MRDE01000017.1"/>
</dbReference>
<feature type="transmembrane region" description="Helical" evidence="13">
    <location>
        <begin position="180"/>
        <end position="203"/>
    </location>
</feature>
<evidence type="ECO:0000256" key="6">
    <source>
        <dbReference type="ARBA" id="ARBA00022475"/>
    </source>
</evidence>
<comment type="subcellular location">
    <subcellularLocation>
        <location evidence="2">Cell membrane</location>
        <topology evidence="2">Multi-pass membrane protein</topology>
    </subcellularLocation>
</comment>
<feature type="domain" description="ABC3 transporter permease C-terminal" evidence="14">
    <location>
        <begin position="186"/>
        <end position="303"/>
    </location>
</feature>
<keyword evidence="10 12" id="KW-0472">Membrane</keyword>
<comment type="caution">
    <text evidence="16">The sequence shown here is derived from an EMBL/GenBank/DDBJ whole genome shotgun (WGS) entry which is preliminary data.</text>
</comment>
<dbReference type="GO" id="GO:0005886">
    <property type="term" value="C:plasma membrane"/>
    <property type="evidence" value="ECO:0007669"/>
    <property type="project" value="UniProtKB-SubCell"/>
</dbReference>
<keyword evidence="6 12" id="KW-1003">Cell membrane</keyword>
<proteinExistence type="inferred from homology"/>
<evidence type="ECO:0000259" key="14">
    <source>
        <dbReference type="Pfam" id="PF02687"/>
    </source>
</evidence>
<evidence type="ECO:0000256" key="4">
    <source>
        <dbReference type="ARBA" id="ARBA00011160"/>
    </source>
</evidence>